<dbReference type="InterPro" id="IPR036191">
    <property type="entry name" value="RRF_sf"/>
</dbReference>
<comment type="subcellular location">
    <subcellularLocation>
        <location evidence="1 6">Cytoplasm</location>
    </subcellularLocation>
</comment>
<dbReference type="HOGENOM" id="CLU_073981_2_1_6"/>
<evidence type="ECO:0000256" key="2">
    <source>
        <dbReference type="ARBA" id="ARBA00005912"/>
    </source>
</evidence>
<dbReference type="FunFam" id="1.10.132.20:FF:000001">
    <property type="entry name" value="Ribosome-recycling factor"/>
    <property type="match status" value="1"/>
</dbReference>
<dbReference type="SUPFAM" id="SSF55194">
    <property type="entry name" value="Ribosome recycling factor, RRF"/>
    <property type="match status" value="1"/>
</dbReference>
<evidence type="ECO:0000256" key="3">
    <source>
        <dbReference type="ARBA" id="ARBA00022490"/>
    </source>
</evidence>
<dbReference type="PATRIC" id="fig|80854.5.peg.4072"/>
<dbReference type="PANTHER" id="PTHR20982:SF3">
    <property type="entry name" value="MITOCHONDRIAL RIBOSOME RECYCLING FACTOR PSEUDO 1"/>
    <property type="match status" value="1"/>
</dbReference>
<reference evidence="8 10" key="2">
    <citation type="submission" date="2016-11" db="EMBL/GenBank/DDBJ databases">
        <authorList>
            <person name="Klemetsen T."/>
        </authorList>
    </citation>
    <scope>NUCLEOTIDE SEQUENCE [LARGE SCALE GENOMIC DNA]</scope>
    <source>
        <strain evidence="8">MT 2528</strain>
    </source>
</reference>
<evidence type="ECO:0000259" key="7">
    <source>
        <dbReference type="Pfam" id="PF01765"/>
    </source>
</evidence>
<accession>A0A090IHG8</accession>
<dbReference type="GO" id="GO:0043023">
    <property type="term" value="F:ribosomal large subunit binding"/>
    <property type="evidence" value="ECO:0007669"/>
    <property type="project" value="TreeGrafter"/>
</dbReference>
<name>A0A090IHG8_9GAMM</name>
<dbReference type="HAMAP" id="MF_00040">
    <property type="entry name" value="RRF"/>
    <property type="match status" value="1"/>
</dbReference>
<protein>
    <recommendedName>
        <fullName evidence="6">Ribosome-recycling factor</fullName>
        <shortName evidence="6">RRF</shortName>
    </recommendedName>
    <alternativeName>
        <fullName evidence="6">Ribosome-releasing factor</fullName>
    </alternativeName>
</protein>
<evidence type="ECO:0000313" key="10">
    <source>
        <dbReference type="Proteomes" id="UP000182660"/>
    </source>
</evidence>
<dbReference type="GO" id="GO:0005829">
    <property type="term" value="C:cytosol"/>
    <property type="evidence" value="ECO:0007669"/>
    <property type="project" value="GOC"/>
</dbReference>
<evidence type="ECO:0000313" key="8">
    <source>
        <dbReference type="EMBL" id="SGY90597.1"/>
    </source>
</evidence>
<sequence>MINEIKDDAQTRMSKSIEALKGQLSKVRTGRAHPSILNGITVSYYGANTPLNQIGNVGTEDSRTLSITVFDATMVQAVEKAIMMSDLGLNPQSAGTNIRIPLPALTEERRKSLIKVVRGDAEQGRVAIRNIRRDANGDIKALLKEKEIGEDDDRRAQDEIQKLTDTYIKQVDSVLADKEKDLMEV</sequence>
<evidence type="ECO:0000256" key="1">
    <source>
        <dbReference type="ARBA" id="ARBA00004496"/>
    </source>
</evidence>
<dbReference type="CDD" id="cd00520">
    <property type="entry name" value="RRF"/>
    <property type="match status" value="1"/>
</dbReference>
<dbReference type="Gene3D" id="1.10.132.20">
    <property type="entry name" value="Ribosome-recycling factor"/>
    <property type="match status" value="1"/>
</dbReference>
<keyword evidence="4 6" id="KW-0648">Protein biosynthesis</keyword>
<dbReference type="FunFam" id="3.30.1360.40:FF:000001">
    <property type="entry name" value="Ribosome-recycling factor"/>
    <property type="match status" value="1"/>
</dbReference>
<dbReference type="NCBIfam" id="TIGR00496">
    <property type="entry name" value="frr"/>
    <property type="match status" value="1"/>
</dbReference>
<dbReference type="InterPro" id="IPR023584">
    <property type="entry name" value="Ribosome_recyc_fac_dom"/>
</dbReference>
<dbReference type="Pfam" id="PF01765">
    <property type="entry name" value="RRF"/>
    <property type="match status" value="1"/>
</dbReference>
<evidence type="ECO:0000256" key="5">
    <source>
        <dbReference type="ARBA" id="ARBA00025050"/>
    </source>
</evidence>
<keyword evidence="3 6" id="KW-0963">Cytoplasm</keyword>
<organism evidence="9 11">
    <name type="scientific">Moritella viscosa</name>
    <dbReference type="NCBI Taxonomy" id="80854"/>
    <lineage>
        <taxon>Bacteria</taxon>
        <taxon>Pseudomonadati</taxon>
        <taxon>Pseudomonadota</taxon>
        <taxon>Gammaproteobacteria</taxon>
        <taxon>Alteromonadales</taxon>
        <taxon>Moritellaceae</taxon>
        <taxon>Moritella</taxon>
    </lineage>
</organism>
<evidence type="ECO:0000256" key="4">
    <source>
        <dbReference type="ARBA" id="ARBA00022917"/>
    </source>
</evidence>
<feature type="domain" description="Ribosome recycling factor" evidence="7">
    <location>
        <begin position="20"/>
        <end position="183"/>
    </location>
</feature>
<evidence type="ECO:0000313" key="11">
    <source>
        <dbReference type="Proteomes" id="UP000183794"/>
    </source>
</evidence>
<dbReference type="KEGG" id="mvs:MVIS_3848"/>
<dbReference type="EMBL" id="FPLD01000060">
    <property type="protein sequence ID" value="SGY99373.1"/>
    <property type="molecule type" value="Genomic_DNA"/>
</dbReference>
<dbReference type="AlphaFoldDB" id="A0A090IHG8"/>
<dbReference type="Proteomes" id="UP000182660">
    <property type="component" value="Unassembled WGS sequence"/>
</dbReference>
<dbReference type="GeneID" id="61295863"/>
<dbReference type="STRING" id="80854.MVIS_3848"/>
<dbReference type="EMBL" id="FPLJ01000050">
    <property type="protein sequence ID" value="SGY90597.1"/>
    <property type="molecule type" value="Genomic_DNA"/>
</dbReference>
<dbReference type="Gene3D" id="3.30.1360.40">
    <property type="match status" value="1"/>
</dbReference>
<comment type="function">
    <text evidence="5 6">Responsible for the release of ribosomes from messenger RNA at the termination of protein biosynthesis. May increase the efficiency of translation by recycling ribosomes from one round of translation to another.</text>
</comment>
<comment type="similarity">
    <text evidence="2 6">Belongs to the RRF family.</text>
</comment>
<keyword evidence="10" id="KW-1185">Reference proteome</keyword>
<proteinExistence type="inferred from homology"/>
<gene>
    <name evidence="6" type="primary">frr</name>
    <name evidence="8" type="ORF">MT2528_1963</name>
    <name evidence="9" type="ORF">NVI5450_2185</name>
</gene>
<evidence type="ECO:0000313" key="9">
    <source>
        <dbReference type="EMBL" id="SGY99373.1"/>
    </source>
</evidence>
<reference evidence="9 11" key="1">
    <citation type="submission" date="2016-11" db="EMBL/GenBank/DDBJ databases">
        <authorList>
            <person name="Jaros S."/>
            <person name="Januszkiewicz K."/>
            <person name="Wedrychowicz H."/>
        </authorList>
    </citation>
    <scope>NUCLEOTIDE SEQUENCE [LARGE SCALE GENOMIC DNA]</scope>
    <source>
        <strain evidence="9">NVI 5450</strain>
    </source>
</reference>
<evidence type="ECO:0000256" key="6">
    <source>
        <dbReference type="HAMAP-Rule" id="MF_00040"/>
    </source>
</evidence>
<dbReference type="GO" id="GO:0002184">
    <property type="term" value="P:cytoplasmic translational termination"/>
    <property type="evidence" value="ECO:0007669"/>
    <property type="project" value="TreeGrafter"/>
</dbReference>
<dbReference type="RefSeq" id="WP_045111821.1">
    <property type="nucleotide sequence ID" value="NZ_CAWQZC010000121.1"/>
</dbReference>
<dbReference type="OrthoDB" id="9804006at2"/>
<dbReference type="Proteomes" id="UP000183794">
    <property type="component" value="Unassembled WGS sequence"/>
</dbReference>
<dbReference type="PANTHER" id="PTHR20982">
    <property type="entry name" value="RIBOSOME RECYCLING FACTOR"/>
    <property type="match status" value="1"/>
</dbReference>
<dbReference type="InterPro" id="IPR002661">
    <property type="entry name" value="Ribosome_recyc_fac"/>
</dbReference>